<dbReference type="WBParaSite" id="BXY_0868600.1">
    <property type="protein sequence ID" value="BXY_0868600.1"/>
    <property type="gene ID" value="BXY_0868600"/>
</dbReference>
<dbReference type="EMBL" id="CAJFDI010000005">
    <property type="protein sequence ID" value="CAD5229882.1"/>
    <property type="molecule type" value="Genomic_DNA"/>
</dbReference>
<evidence type="ECO:0000313" key="4">
    <source>
        <dbReference type="Proteomes" id="UP000659654"/>
    </source>
</evidence>
<keyword evidence="4" id="KW-1185">Reference proteome</keyword>
<dbReference type="Proteomes" id="UP000095284">
    <property type="component" value="Unplaced"/>
</dbReference>
<gene>
    <name evidence="1" type="ORF">BXYJ_LOCUS10709</name>
</gene>
<evidence type="ECO:0000313" key="2">
    <source>
        <dbReference type="EMBL" id="CAG9120656.1"/>
    </source>
</evidence>
<proteinExistence type="predicted"/>
<dbReference type="Proteomes" id="UP000582659">
    <property type="component" value="Unassembled WGS sequence"/>
</dbReference>
<organism evidence="3 5">
    <name type="scientific">Bursaphelenchus xylophilus</name>
    <name type="common">Pinewood nematode worm</name>
    <name type="synonym">Aphelenchoides xylophilus</name>
    <dbReference type="NCBI Taxonomy" id="6326"/>
    <lineage>
        <taxon>Eukaryota</taxon>
        <taxon>Metazoa</taxon>
        <taxon>Ecdysozoa</taxon>
        <taxon>Nematoda</taxon>
        <taxon>Chromadorea</taxon>
        <taxon>Rhabditida</taxon>
        <taxon>Tylenchina</taxon>
        <taxon>Tylenchomorpha</taxon>
        <taxon>Aphelenchoidea</taxon>
        <taxon>Aphelenchoididae</taxon>
        <taxon>Bursaphelenchus</taxon>
    </lineage>
</organism>
<protein>
    <submittedName>
        <fullName evidence="1">(pine wood nematode) hypothetical protein</fullName>
    </submittedName>
</protein>
<evidence type="ECO:0000313" key="1">
    <source>
        <dbReference type="EMBL" id="CAD5229882.1"/>
    </source>
</evidence>
<reference evidence="5" key="1">
    <citation type="submission" date="2016-11" db="UniProtKB">
        <authorList>
            <consortium name="WormBaseParasite"/>
        </authorList>
    </citation>
    <scope>IDENTIFICATION</scope>
</reference>
<evidence type="ECO:0000313" key="3">
    <source>
        <dbReference type="Proteomes" id="UP000095284"/>
    </source>
</evidence>
<dbReference type="Proteomes" id="UP000659654">
    <property type="component" value="Unassembled WGS sequence"/>
</dbReference>
<dbReference type="AlphaFoldDB" id="A0A1I7S6P8"/>
<dbReference type="EMBL" id="CAJFCV020000005">
    <property type="protein sequence ID" value="CAG9120656.1"/>
    <property type="molecule type" value="Genomic_DNA"/>
</dbReference>
<evidence type="ECO:0000313" key="5">
    <source>
        <dbReference type="WBParaSite" id="BXY_0868600.1"/>
    </source>
</evidence>
<reference evidence="2" key="2">
    <citation type="submission" date="2020-08" db="EMBL/GenBank/DDBJ databases">
        <authorList>
            <person name="Kikuchi T."/>
        </authorList>
    </citation>
    <scope>NUCLEOTIDE SEQUENCE</scope>
    <source>
        <strain evidence="1">Ka4C1</strain>
    </source>
</reference>
<accession>A0A1I7S6P8</accession>
<sequence length="75" mass="8312">MPNRNSAIPLLGETIIPETALDGFLCNPKHFHSSSSTIHEKQRITFRGLAWRQIFIKHLESISKSVGLLGNDLAG</sequence>
<name>A0A1I7S6P8_BURXY</name>